<comment type="catalytic activity">
    <reaction evidence="1 12 14">
        <text>1-(5-phospho-beta-D-ribosyl)-5-[(5-phospho-beta-D-ribosylamino)methylideneamino]imidazole-4-carboxamide = 5-[(5-phospho-1-deoxy-D-ribulos-1-ylimino)methylamino]-1-(5-phospho-beta-D-ribosyl)imidazole-4-carboxamide</text>
        <dbReference type="Rhea" id="RHEA:15469"/>
        <dbReference type="ChEBI" id="CHEBI:58435"/>
        <dbReference type="ChEBI" id="CHEBI:58525"/>
        <dbReference type="EC" id="5.3.1.16"/>
    </reaction>
</comment>
<dbReference type="NCBIfam" id="TIGR00007">
    <property type="entry name" value="1-(5-phosphoribosyl)-5-[(5-phosphoribosylamino)methylideneamino]imidazole-4-carboxamide isomerase"/>
    <property type="match status" value="1"/>
</dbReference>
<dbReference type="EMBL" id="NAPY01000001">
    <property type="protein sequence ID" value="MUL34912.1"/>
    <property type="molecule type" value="Genomic_DNA"/>
</dbReference>
<feature type="active site" description="Proton acceptor" evidence="12">
    <location>
        <position position="8"/>
    </location>
</feature>
<accession>A0A6N8FQH5</accession>
<dbReference type="InterPro" id="IPR013785">
    <property type="entry name" value="Aldolase_TIM"/>
</dbReference>
<evidence type="ECO:0000256" key="1">
    <source>
        <dbReference type="ARBA" id="ARBA00000901"/>
    </source>
</evidence>
<comment type="subcellular location">
    <subcellularLocation>
        <location evidence="2 12 14">Cytoplasm</location>
    </subcellularLocation>
</comment>
<dbReference type="HAMAP" id="MF_01014">
    <property type="entry name" value="HisA"/>
    <property type="match status" value="1"/>
</dbReference>
<dbReference type="NCBIfam" id="NF010112">
    <property type="entry name" value="PRK13585.1"/>
    <property type="match status" value="1"/>
</dbReference>
<dbReference type="InterPro" id="IPR011060">
    <property type="entry name" value="RibuloseP-bd_barrel"/>
</dbReference>
<evidence type="ECO:0000256" key="14">
    <source>
        <dbReference type="RuleBase" id="RU003658"/>
    </source>
</evidence>
<evidence type="ECO:0000256" key="11">
    <source>
        <dbReference type="ARBA" id="ARBA00030547"/>
    </source>
</evidence>
<keyword evidence="10 12" id="KW-0413">Isomerase</keyword>
<evidence type="ECO:0000256" key="5">
    <source>
        <dbReference type="ARBA" id="ARBA00012550"/>
    </source>
</evidence>
<comment type="caution">
    <text evidence="15">The sequence shown here is derived from an EMBL/GenBank/DDBJ whole genome shotgun (WGS) entry which is preliminary data.</text>
</comment>
<dbReference type="GO" id="GO:0000105">
    <property type="term" value="P:L-histidine biosynthetic process"/>
    <property type="evidence" value="ECO:0007669"/>
    <property type="project" value="UniProtKB-UniRule"/>
</dbReference>
<comment type="pathway">
    <text evidence="3 12 14">Amino-acid biosynthesis; L-histidine biosynthesis; L-histidine from 5-phospho-alpha-D-ribose 1-diphosphate: step 4/9.</text>
</comment>
<evidence type="ECO:0000256" key="4">
    <source>
        <dbReference type="ARBA" id="ARBA00009667"/>
    </source>
</evidence>
<dbReference type="InterPro" id="IPR006063">
    <property type="entry name" value="HisA_bact_arch"/>
</dbReference>
<gene>
    <name evidence="12" type="primary">hisA</name>
    <name evidence="15" type="ORF">BWI75_00670</name>
</gene>
<dbReference type="OrthoDB" id="9807749at2"/>
<dbReference type="PANTHER" id="PTHR43090:SF2">
    <property type="entry name" value="1-(5-PHOSPHORIBOSYL)-5-[(5-PHOSPHORIBOSYLAMINO)METHYLIDENEAMINO] IMIDAZOLE-4-CARBOXAMIDE ISOMERASE"/>
    <property type="match status" value="1"/>
</dbReference>
<name>A0A6N8FQH5_9CHRO</name>
<dbReference type="Gene3D" id="3.20.20.70">
    <property type="entry name" value="Aldolase class I"/>
    <property type="match status" value="1"/>
</dbReference>
<evidence type="ECO:0000256" key="7">
    <source>
        <dbReference type="ARBA" id="ARBA00022490"/>
    </source>
</evidence>
<dbReference type="InterPro" id="IPR006062">
    <property type="entry name" value="His_biosynth"/>
</dbReference>
<evidence type="ECO:0000256" key="2">
    <source>
        <dbReference type="ARBA" id="ARBA00004496"/>
    </source>
</evidence>
<keyword evidence="8 12" id="KW-0028">Amino-acid biosynthesis</keyword>
<dbReference type="PANTHER" id="PTHR43090">
    <property type="entry name" value="1-(5-PHOSPHORIBOSYL)-5-[(5-PHOSPHORIBOSYLAMINO)METHYLIDENEAMINO] IMIDAZOLE-4-CARBOXAMIDE ISOMERASE"/>
    <property type="match status" value="1"/>
</dbReference>
<reference evidence="15 16" key="1">
    <citation type="journal article" date="2019" name="Front. Microbiol.">
        <title>Genomic Features for Desiccation Tolerance and Sugar Biosynthesis in the Extremophile Gloeocapsopsis sp. UTEX B3054.</title>
        <authorList>
            <person name="Urrejola C."/>
            <person name="Alcorta J."/>
            <person name="Salas L."/>
            <person name="Vasquez M."/>
            <person name="Polz M.F."/>
            <person name="Vicuna R."/>
            <person name="Diez B."/>
        </authorList>
    </citation>
    <scope>NUCLEOTIDE SEQUENCE [LARGE SCALE GENOMIC DNA]</scope>
    <source>
        <strain evidence="15 16">1H9</strain>
    </source>
</reference>
<dbReference type="Proteomes" id="UP000441797">
    <property type="component" value="Unassembled WGS sequence"/>
</dbReference>
<evidence type="ECO:0000256" key="10">
    <source>
        <dbReference type="ARBA" id="ARBA00023235"/>
    </source>
</evidence>
<dbReference type="CDD" id="cd04732">
    <property type="entry name" value="HisA"/>
    <property type="match status" value="1"/>
</dbReference>
<dbReference type="EC" id="5.3.1.16" evidence="5 12"/>
<dbReference type="GO" id="GO:0003949">
    <property type="term" value="F:1-(5-phosphoribosyl)-5-[(5-phosphoribosylamino)methylideneamino]imidazole-4-carboxamide isomerase activity"/>
    <property type="evidence" value="ECO:0007669"/>
    <property type="project" value="UniProtKB-UniRule"/>
</dbReference>
<dbReference type="GO" id="GO:0000162">
    <property type="term" value="P:L-tryptophan biosynthetic process"/>
    <property type="evidence" value="ECO:0007669"/>
    <property type="project" value="TreeGrafter"/>
</dbReference>
<evidence type="ECO:0000313" key="15">
    <source>
        <dbReference type="EMBL" id="MUL34912.1"/>
    </source>
</evidence>
<sequence length="265" mass="27783">MEVIPAIDLLAGKCVRLYQGDYTRSQVFNDNPADMAQQWVEQGATRLHVVDLDGAKQGKVVNLAAIEAITSAVSVPIQVGGGLRDACGKGKALRTTVAQLLDLGVQRVILGTVAVEQPQLVADLCQEFPGQIVVGIDARNGKVATRGWLETSEVLATQLATQMQELGAAAIIYTDIYRDGTLSGPNLEELRELATQISIPVIASGGVSSVTDLLSLLALEPLGVTGAIVGRALYTGDILLKSALQAVGQGRLQDIPPDLGSSTFA</sequence>
<evidence type="ECO:0000313" key="16">
    <source>
        <dbReference type="Proteomes" id="UP000441797"/>
    </source>
</evidence>
<dbReference type="GO" id="GO:0005737">
    <property type="term" value="C:cytoplasm"/>
    <property type="evidence" value="ECO:0007669"/>
    <property type="project" value="UniProtKB-SubCell"/>
</dbReference>
<dbReference type="InterPro" id="IPR023016">
    <property type="entry name" value="HisA/PriA"/>
</dbReference>
<keyword evidence="7 12" id="KW-0963">Cytoplasm</keyword>
<evidence type="ECO:0000256" key="3">
    <source>
        <dbReference type="ARBA" id="ARBA00005133"/>
    </source>
</evidence>
<dbReference type="Pfam" id="PF00977">
    <property type="entry name" value="His_biosynth"/>
    <property type="match status" value="1"/>
</dbReference>
<evidence type="ECO:0000256" key="6">
    <source>
        <dbReference type="ARBA" id="ARBA00018464"/>
    </source>
</evidence>
<dbReference type="RefSeq" id="WP_105220267.1">
    <property type="nucleotide sequence ID" value="NZ_CAWNSU010000059.1"/>
</dbReference>
<keyword evidence="9 12" id="KW-0368">Histidine biosynthesis</keyword>
<evidence type="ECO:0000256" key="9">
    <source>
        <dbReference type="ARBA" id="ARBA00023102"/>
    </source>
</evidence>
<evidence type="ECO:0000256" key="13">
    <source>
        <dbReference type="RuleBase" id="RU003657"/>
    </source>
</evidence>
<protein>
    <recommendedName>
        <fullName evidence="6 12">1-(5-phosphoribosyl)-5-[(5-phosphoribosylamino)methylideneamino] imidazole-4-carboxamide isomerase</fullName>
        <ecNumber evidence="5 12">5.3.1.16</ecNumber>
    </recommendedName>
    <alternativeName>
        <fullName evidence="11 12">Phosphoribosylformimino-5-aminoimidazole carboxamide ribotide isomerase</fullName>
    </alternativeName>
</protein>
<dbReference type="UniPathway" id="UPA00031">
    <property type="reaction ID" value="UER00009"/>
</dbReference>
<evidence type="ECO:0000256" key="8">
    <source>
        <dbReference type="ARBA" id="ARBA00022605"/>
    </source>
</evidence>
<dbReference type="SUPFAM" id="SSF51366">
    <property type="entry name" value="Ribulose-phoshate binding barrel"/>
    <property type="match status" value="1"/>
</dbReference>
<organism evidence="15 16">
    <name type="scientific">Gloeocapsopsis dulcis AAB1 = 1H9</name>
    <dbReference type="NCBI Taxonomy" id="1433147"/>
    <lineage>
        <taxon>Bacteria</taxon>
        <taxon>Bacillati</taxon>
        <taxon>Cyanobacteriota</taxon>
        <taxon>Cyanophyceae</taxon>
        <taxon>Oscillatoriophycideae</taxon>
        <taxon>Chroococcales</taxon>
        <taxon>Chroococcaceae</taxon>
        <taxon>Gloeocapsopsis</taxon>
        <taxon>Gloeocapsopsis dulcis</taxon>
    </lineage>
</organism>
<dbReference type="AlphaFoldDB" id="A0A6N8FQH5"/>
<dbReference type="FunFam" id="3.20.20.70:FF:000009">
    <property type="entry name" value="1-(5-phosphoribosyl)-5-[(5-phosphoribosylamino)methylideneamino] imidazole-4-carboxamide isomerase"/>
    <property type="match status" value="1"/>
</dbReference>
<comment type="similarity">
    <text evidence="4 12 13">Belongs to the HisA/HisF family.</text>
</comment>
<evidence type="ECO:0000256" key="12">
    <source>
        <dbReference type="HAMAP-Rule" id="MF_01014"/>
    </source>
</evidence>
<dbReference type="InterPro" id="IPR044524">
    <property type="entry name" value="Isoase_HisA-like"/>
</dbReference>
<proteinExistence type="inferred from homology"/>
<feature type="active site" description="Proton donor" evidence="12">
    <location>
        <position position="137"/>
    </location>
</feature>
<keyword evidence="16" id="KW-1185">Reference proteome</keyword>